<evidence type="ECO:0000256" key="1">
    <source>
        <dbReference type="ARBA" id="ARBA00005446"/>
    </source>
</evidence>
<keyword evidence="3" id="KW-0067">ATP-binding</keyword>
<dbReference type="InterPro" id="IPR001650">
    <property type="entry name" value="Helicase_C-like"/>
</dbReference>
<dbReference type="Gene3D" id="3.40.50.300">
    <property type="entry name" value="P-loop containing nucleotide triphosphate hydrolases"/>
    <property type="match status" value="2"/>
</dbReference>
<dbReference type="EC" id="5.6.2.4" evidence="7"/>
<dbReference type="InterPro" id="IPR014001">
    <property type="entry name" value="Helicase_ATP-bd"/>
</dbReference>
<evidence type="ECO:0000313" key="12">
    <source>
        <dbReference type="Proteomes" id="UP001385951"/>
    </source>
</evidence>
<dbReference type="PROSITE" id="PS51192">
    <property type="entry name" value="HELICASE_ATP_BIND_1"/>
    <property type="match status" value="1"/>
</dbReference>
<evidence type="ECO:0000256" key="3">
    <source>
        <dbReference type="ARBA" id="ARBA00022840"/>
    </source>
</evidence>
<dbReference type="SUPFAM" id="SSF52540">
    <property type="entry name" value="P-loop containing nucleoside triphosphate hydrolases"/>
    <property type="match status" value="1"/>
</dbReference>
<comment type="caution">
    <text evidence="11">The sequence shown here is derived from an EMBL/GenBank/DDBJ whole genome shotgun (WGS) entry which is preliminary data.</text>
</comment>
<feature type="compositionally biased region" description="Basic and acidic residues" evidence="8">
    <location>
        <begin position="457"/>
        <end position="490"/>
    </location>
</feature>
<evidence type="ECO:0000256" key="2">
    <source>
        <dbReference type="ARBA" id="ARBA00022741"/>
    </source>
</evidence>
<dbReference type="InterPro" id="IPR011545">
    <property type="entry name" value="DEAD/DEAH_box_helicase_dom"/>
</dbReference>
<dbReference type="AlphaFoldDB" id="A0AAW0GH67"/>
<dbReference type="GO" id="GO:0005737">
    <property type="term" value="C:cytoplasm"/>
    <property type="evidence" value="ECO:0007669"/>
    <property type="project" value="TreeGrafter"/>
</dbReference>
<dbReference type="SMART" id="SM00487">
    <property type="entry name" value="DEXDc"/>
    <property type="match status" value="1"/>
</dbReference>
<dbReference type="GO" id="GO:0009378">
    <property type="term" value="F:four-way junction helicase activity"/>
    <property type="evidence" value="ECO:0007669"/>
    <property type="project" value="TreeGrafter"/>
</dbReference>
<feature type="compositionally biased region" description="Low complexity" evidence="8">
    <location>
        <begin position="407"/>
        <end position="418"/>
    </location>
</feature>
<dbReference type="PANTHER" id="PTHR13710:SF105">
    <property type="entry name" value="ATP-DEPENDENT DNA HELICASE Q1"/>
    <property type="match status" value="1"/>
</dbReference>
<protein>
    <recommendedName>
        <fullName evidence="7">DNA 3'-5' helicase</fullName>
        <ecNumber evidence="7">5.6.2.4</ecNumber>
    </recommendedName>
</protein>
<feature type="domain" description="Helicase C-terminal" evidence="10">
    <location>
        <begin position="237"/>
        <end position="405"/>
    </location>
</feature>
<evidence type="ECO:0000256" key="7">
    <source>
        <dbReference type="ARBA" id="ARBA00034808"/>
    </source>
</evidence>
<dbReference type="Pfam" id="PF00270">
    <property type="entry name" value="DEAD"/>
    <property type="match status" value="1"/>
</dbReference>
<keyword evidence="4" id="KW-0238">DNA-binding</keyword>
<feature type="domain" description="Helicase ATP-binding" evidence="9">
    <location>
        <begin position="35"/>
        <end position="211"/>
    </location>
</feature>
<evidence type="ECO:0000256" key="8">
    <source>
        <dbReference type="SAM" id="MobiDB-lite"/>
    </source>
</evidence>
<evidence type="ECO:0000313" key="11">
    <source>
        <dbReference type="EMBL" id="KAK7692968.1"/>
    </source>
</evidence>
<reference evidence="11 12" key="1">
    <citation type="submission" date="2022-09" db="EMBL/GenBank/DDBJ databases">
        <authorList>
            <person name="Palmer J.M."/>
        </authorList>
    </citation>
    <scope>NUCLEOTIDE SEQUENCE [LARGE SCALE GENOMIC DNA]</scope>
    <source>
        <strain evidence="11 12">DSM 7382</strain>
    </source>
</reference>
<dbReference type="SMART" id="SM00490">
    <property type="entry name" value="HELICc"/>
    <property type="match status" value="1"/>
</dbReference>
<keyword evidence="2" id="KW-0547">Nucleotide-binding</keyword>
<evidence type="ECO:0000256" key="5">
    <source>
        <dbReference type="ARBA" id="ARBA00023235"/>
    </source>
</evidence>
<dbReference type="GO" id="GO:0005694">
    <property type="term" value="C:chromosome"/>
    <property type="evidence" value="ECO:0007669"/>
    <property type="project" value="TreeGrafter"/>
</dbReference>
<dbReference type="PROSITE" id="PS51194">
    <property type="entry name" value="HELICASE_CTER"/>
    <property type="match status" value="1"/>
</dbReference>
<feature type="region of interest" description="Disordered" evidence="8">
    <location>
        <begin position="693"/>
        <end position="736"/>
    </location>
</feature>
<evidence type="ECO:0000259" key="10">
    <source>
        <dbReference type="PROSITE" id="PS51194"/>
    </source>
</evidence>
<dbReference type="GO" id="GO:0005524">
    <property type="term" value="F:ATP binding"/>
    <property type="evidence" value="ECO:0007669"/>
    <property type="project" value="UniProtKB-KW"/>
</dbReference>
<keyword evidence="12" id="KW-1185">Reference proteome</keyword>
<dbReference type="GO" id="GO:0043138">
    <property type="term" value="F:3'-5' DNA helicase activity"/>
    <property type="evidence" value="ECO:0007669"/>
    <property type="project" value="UniProtKB-EC"/>
</dbReference>
<dbReference type="GO" id="GO:0003677">
    <property type="term" value="F:DNA binding"/>
    <property type="evidence" value="ECO:0007669"/>
    <property type="project" value="UniProtKB-KW"/>
</dbReference>
<evidence type="ECO:0000259" key="9">
    <source>
        <dbReference type="PROSITE" id="PS51192"/>
    </source>
</evidence>
<evidence type="ECO:0000256" key="4">
    <source>
        <dbReference type="ARBA" id="ARBA00023125"/>
    </source>
</evidence>
<feature type="compositionally biased region" description="Low complexity" evidence="8">
    <location>
        <begin position="697"/>
        <end position="720"/>
    </location>
</feature>
<comment type="catalytic activity">
    <reaction evidence="6">
        <text>Couples ATP hydrolysis with the unwinding of duplex DNA by translocating in the 3'-5' direction.</text>
        <dbReference type="EC" id="5.6.2.4"/>
    </reaction>
</comment>
<dbReference type="Proteomes" id="UP001385951">
    <property type="component" value="Unassembled WGS sequence"/>
</dbReference>
<dbReference type="InterPro" id="IPR027417">
    <property type="entry name" value="P-loop_NTPase"/>
</dbReference>
<gene>
    <name evidence="11" type="ORF">QCA50_004609</name>
</gene>
<evidence type="ECO:0000256" key="6">
    <source>
        <dbReference type="ARBA" id="ARBA00034617"/>
    </source>
</evidence>
<name>A0AAW0GH67_9APHY</name>
<feature type="compositionally biased region" description="Basic and acidic residues" evidence="8">
    <location>
        <begin position="380"/>
        <end position="395"/>
    </location>
</feature>
<dbReference type="PANTHER" id="PTHR13710">
    <property type="entry name" value="DNA HELICASE RECQ FAMILY MEMBER"/>
    <property type="match status" value="1"/>
</dbReference>
<proteinExistence type="inferred from homology"/>
<dbReference type="GO" id="GO:0000724">
    <property type="term" value="P:double-strand break repair via homologous recombination"/>
    <property type="evidence" value="ECO:0007669"/>
    <property type="project" value="TreeGrafter"/>
</dbReference>
<sequence length="873" mass="98441">MMPSSIGRDWSIAEIRELVMKKFNKRACSFQIKIALALRKGKDVVGIAATGAGKTLSFWIALLMALEEGRDSMIVVVTPLNLLGKKNVEELSAAGISAVAIDSKSATGTVFRDIERGRYNVVVVNPEILMKDKGDFEELWQKPHVVSRLLHFIYDEGHCVAEWASFRSKYTEVGTLRHALFEVIPIYIASATLPPPVLEKAQEHLQLRPGDTEVVHRSNDRPNIDIIIRPMRFAANTYQDLYPLIPDNPTLTAPPPKFLIFFGSTKETQVATEYLQSRLPSALKNKVKWFHSIMTQEYREEEFDALKRGESWGLCVTDAFGLGLDLSDIEIVGQWKAKLTLCTLWQRFGRAARGMNRTAIAIFFIEKKYLDEERAKSTARAEKAKETSAKRKAEKQIGPPSKRLALSSPNPSTSSNVTYQPSSSANGLHVARPSNPHSEPLPPSSNHQQECNPEVPGHSDHHHPSTTDAESTRIEVEKRRQRYHEQEKIVKPAHQRTAAVKQQVVVFGGPIDELINAGTRDGLGCRRKVINVYFENDKTDDTDHLECDNTPTGCQWCAPKTVAACCDLCSPNLLDFFSTHTEPGVKSRAPNKSHCPPYEMRPVDQSFQLALFEWREEKALEKLGVFDYEEYGVVLFMSDEILQRLIDCFHYRKLSTLDSIKKETRWRNDLIDTYGPSILALVHKEEATLLASSSDQVSGPSVQPSASSSTPQSSLNTPLSGTKPTKSRVCSACKQPGHNNRVQLGQAYRLLERLLSTALCQAPLVEHQRPTRRYHYLHPPHHLDPVLQRYQRRCLLPQQWPPISHSDTQRSPPQSNHWYPIPPNLNLTPLLLHPTVGIPTPRFDPHRCRILQLYTIHKNIRGVVPIIVHILIA</sequence>
<dbReference type="Pfam" id="PF00271">
    <property type="entry name" value="Helicase_C"/>
    <property type="match status" value="1"/>
</dbReference>
<accession>A0AAW0GH67</accession>
<organism evidence="11 12">
    <name type="scientific">Cerrena zonata</name>
    <dbReference type="NCBI Taxonomy" id="2478898"/>
    <lineage>
        <taxon>Eukaryota</taxon>
        <taxon>Fungi</taxon>
        <taxon>Dikarya</taxon>
        <taxon>Basidiomycota</taxon>
        <taxon>Agaricomycotina</taxon>
        <taxon>Agaricomycetes</taxon>
        <taxon>Polyporales</taxon>
        <taxon>Cerrenaceae</taxon>
        <taxon>Cerrena</taxon>
    </lineage>
</organism>
<comment type="similarity">
    <text evidence="1">Belongs to the helicase family. RecQ subfamily.</text>
</comment>
<dbReference type="EMBL" id="JASBNA010000004">
    <property type="protein sequence ID" value="KAK7692968.1"/>
    <property type="molecule type" value="Genomic_DNA"/>
</dbReference>
<keyword evidence="5" id="KW-0413">Isomerase</keyword>
<feature type="region of interest" description="Disordered" evidence="8">
    <location>
        <begin position="380"/>
        <end position="494"/>
    </location>
</feature>